<proteinExistence type="predicted"/>
<protein>
    <submittedName>
        <fullName evidence="1">Nucleoporin protein Ndc1-Nup</fullName>
    </submittedName>
</protein>
<name>A0ACB8QZC4_9AGAM</name>
<evidence type="ECO:0000313" key="1">
    <source>
        <dbReference type="EMBL" id="KAI0037120.1"/>
    </source>
</evidence>
<sequence length="672" mass="74986">PITPIRAITSNLHARSPPFVPKAAQTYEPLVRNVLRQRLLREIFPYSALCVWFFESFWIHLNLSKTHKLGVLRTLAVPLKPGTLAASFLTWAFVVLPILLARRDNLVATRTAAASPAQLFKAAFSRRATRSIFLLYIITSLSFFLTQLSVARLCRSVEELHLNVFVKSKRHPFYLNGRFVYTILSQIFIGAVFFARNVMFDRFAVRWKETFSERNGEKIAQRLIVVSIASLLLSISGLVGYTILFAFVRSLVLPVLLSVPVLHMAFRPFCAHFIRGRWTVLLPLSIKNIVHIWRTYLLNLFLVASLEFAETLFDENVRKPLAVAPHSAEPGTTLVSGATSASIYYKFFAYRELRDFASDGAERSSTARTALFGDQKHSPTLWATLVLDSLLLLGNDYQLLLRRGKPPPPPFLAAAPASPPEKRKVPELPSTPLERKKIFKTSAPSPVNAALEALAADGAISQAVETSAERLPSVFQAAHVPLPHIPLPTLPAASAIVPVRPPSSGIGTVVGRWTPGAVRDVGMRLGEWWASERLSKVAESSLPNRDLDALVIESLSYLVCASLTEDRYGVVQRDIPRILEAFVSLLIAVEEYHTELLAAVPPHSDTSELNARERRLRARKAEEIDKARDVLLVVDDALKNSIMRIVQTFGSKMTAFKFPPRTAEKLQEFVNY</sequence>
<evidence type="ECO:0000313" key="2">
    <source>
        <dbReference type="Proteomes" id="UP000814128"/>
    </source>
</evidence>
<keyword evidence="2" id="KW-1185">Reference proteome</keyword>
<dbReference type="Proteomes" id="UP000814128">
    <property type="component" value="Unassembled WGS sequence"/>
</dbReference>
<accession>A0ACB8QZC4</accession>
<organism evidence="1 2">
    <name type="scientific">Vararia minispora EC-137</name>
    <dbReference type="NCBI Taxonomy" id="1314806"/>
    <lineage>
        <taxon>Eukaryota</taxon>
        <taxon>Fungi</taxon>
        <taxon>Dikarya</taxon>
        <taxon>Basidiomycota</taxon>
        <taxon>Agaricomycotina</taxon>
        <taxon>Agaricomycetes</taxon>
        <taxon>Russulales</taxon>
        <taxon>Lachnocladiaceae</taxon>
        <taxon>Vararia</taxon>
    </lineage>
</organism>
<comment type="caution">
    <text evidence="1">The sequence shown here is derived from an EMBL/GenBank/DDBJ whole genome shotgun (WGS) entry which is preliminary data.</text>
</comment>
<reference evidence="1" key="2">
    <citation type="journal article" date="2022" name="New Phytol.">
        <title>Evolutionary transition to the ectomycorrhizal habit in the genomes of a hyperdiverse lineage of mushroom-forming fungi.</title>
        <authorList>
            <person name="Looney B."/>
            <person name="Miyauchi S."/>
            <person name="Morin E."/>
            <person name="Drula E."/>
            <person name="Courty P.E."/>
            <person name="Kohler A."/>
            <person name="Kuo A."/>
            <person name="LaButti K."/>
            <person name="Pangilinan J."/>
            <person name="Lipzen A."/>
            <person name="Riley R."/>
            <person name="Andreopoulos W."/>
            <person name="He G."/>
            <person name="Johnson J."/>
            <person name="Nolan M."/>
            <person name="Tritt A."/>
            <person name="Barry K.W."/>
            <person name="Grigoriev I.V."/>
            <person name="Nagy L.G."/>
            <person name="Hibbett D."/>
            <person name="Henrissat B."/>
            <person name="Matheny P.B."/>
            <person name="Labbe J."/>
            <person name="Martin F.M."/>
        </authorList>
    </citation>
    <scope>NUCLEOTIDE SEQUENCE</scope>
    <source>
        <strain evidence="1">EC-137</strain>
    </source>
</reference>
<gene>
    <name evidence="1" type="ORF">K488DRAFT_19101</name>
</gene>
<reference evidence="1" key="1">
    <citation type="submission" date="2021-02" db="EMBL/GenBank/DDBJ databases">
        <authorList>
            <consortium name="DOE Joint Genome Institute"/>
            <person name="Ahrendt S."/>
            <person name="Looney B.P."/>
            <person name="Miyauchi S."/>
            <person name="Morin E."/>
            <person name="Drula E."/>
            <person name="Courty P.E."/>
            <person name="Chicoki N."/>
            <person name="Fauchery L."/>
            <person name="Kohler A."/>
            <person name="Kuo A."/>
            <person name="Labutti K."/>
            <person name="Pangilinan J."/>
            <person name="Lipzen A."/>
            <person name="Riley R."/>
            <person name="Andreopoulos W."/>
            <person name="He G."/>
            <person name="Johnson J."/>
            <person name="Barry K.W."/>
            <person name="Grigoriev I.V."/>
            <person name="Nagy L."/>
            <person name="Hibbett D."/>
            <person name="Henrissat B."/>
            <person name="Matheny P.B."/>
            <person name="Labbe J."/>
            <person name="Martin F."/>
        </authorList>
    </citation>
    <scope>NUCLEOTIDE SEQUENCE</scope>
    <source>
        <strain evidence="1">EC-137</strain>
    </source>
</reference>
<feature type="non-terminal residue" evidence="1">
    <location>
        <position position="1"/>
    </location>
</feature>
<dbReference type="EMBL" id="MU273465">
    <property type="protein sequence ID" value="KAI0037120.1"/>
    <property type="molecule type" value="Genomic_DNA"/>
</dbReference>
<feature type="non-terminal residue" evidence="1">
    <location>
        <position position="672"/>
    </location>
</feature>